<keyword evidence="4" id="KW-1185">Reference proteome</keyword>
<dbReference type="InterPro" id="IPR025424">
    <property type="entry name" value="YrhK_domain"/>
</dbReference>
<protein>
    <recommendedName>
        <fullName evidence="2">YrhK domain-containing protein</fullName>
    </recommendedName>
</protein>
<accession>A0ABS4YGQ3</accession>
<evidence type="ECO:0000313" key="3">
    <source>
        <dbReference type="EMBL" id="MBP2407690.1"/>
    </source>
</evidence>
<keyword evidence="1" id="KW-0812">Transmembrane</keyword>
<feature type="transmembrane region" description="Helical" evidence="1">
    <location>
        <begin position="32"/>
        <end position="51"/>
    </location>
</feature>
<dbReference type="RefSeq" id="WP_209887218.1">
    <property type="nucleotide sequence ID" value="NZ_BAAAJV010000011.1"/>
</dbReference>
<name>A0ABS4YGQ3_9MICO</name>
<dbReference type="EMBL" id="JAGIOC010000001">
    <property type="protein sequence ID" value="MBP2407690.1"/>
    <property type="molecule type" value="Genomic_DNA"/>
</dbReference>
<proteinExistence type="predicted"/>
<keyword evidence="1" id="KW-1133">Transmembrane helix</keyword>
<reference evidence="3 4" key="1">
    <citation type="submission" date="2021-03" db="EMBL/GenBank/DDBJ databases">
        <title>Sequencing the genomes of 1000 actinobacteria strains.</title>
        <authorList>
            <person name="Klenk H.-P."/>
        </authorList>
    </citation>
    <scope>NUCLEOTIDE SEQUENCE [LARGE SCALE GENOMIC DNA]</scope>
    <source>
        <strain evidence="3 4">DSM 14564</strain>
    </source>
</reference>
<sequence length="97" mass="11205">MDHRDHRTDVPIEVHIGHHELELSKRYESASIANDVLIGIWFIVGSICFFSEQLMTVGTWLFLIGSIQMTIRPAIRLARRVHLRQQGSEQPAHPMDF</sequence>
<keyword evidence="1" id="KW-0472">Membrane</keyword>
<dbReference type="Pfam" id="PF14145">
    <property type="entry name" value="YrhK"/>
    <property type="match status" value="1"/>
</dbReference>
<comment type="caution">
    <text evidence="3">The sequence shown here is derived from an EMBL/GenBank/DDBJ whole genome shotgun (WGS) entry which is preliminary data.</text>
</comment>
<feature type="domain" description="YrhK" evidence="2">
    <location>
        <begin position="25"/>
        <end position="80"/>
    </location>
</feature>
<evidence type="ECO:0000313" key="4">
    <source>
        <dbReference type="Proteomes" id="UP000698222"/>
    </source>
</evidence>
<organism evidence="3 4">
    <name type="scientific">Brachybacterium fresconis</name>
    <dbReference type="NCBI Taxonomy" id="173363"/>
    <lineage>
        <taxon>Bacteria</taxon>
        <taxon>Bacillati</taxon>
        <taxon>Actinomycetota</taxon>
        <taxon>Actinomycetes</taxon>
        <taxon>Micrococcales</taxon>
        <taxon>Dermabacteraceae</taxon>
        <taxon>Brachybacterium</taxon>
    </lineage>
</organism>
<evidence type="ECO:0000259" key="2">
    <source>
        <dbReference type="Pfam" id="PF14145"/>
    </source>
</evidence>
<dbReference type="Proteomes" id="UP000698222">
    <property type="component" value="Unassembled WGS sequence"/>
</dbReference>
<gene>
    <name evidence="3" type="ORF">JOF44_000593</name>
</gene>
<evidence type="ECO:0000256" key="1">
    <source>
        <dbReference type="SAM" id="Phobius"/>
    </source>
</evidence>